<sequence length="141" mass="15310">MGKFLVRVLISTIALWITSWILPGVKIGTEGTLNVAQGNNTLAAVLAFLFVGLIFGVINALIRPLVKLISLPVTILTLGLFTIVINALMLWLASWLSSFTPVHFTIDSFFWTAILAAIIISVLSMIGSAVTGVNRKTQDRR</sequence>
<feature type="transmembrane region" description="Helical" evidence="1">
    <location>
        <begin position="5"/>
        <end position="22"/>
    </location>
</feature>
<accession>A0A7Y9LUE6</accession>
<dbReference type="EMBL" id="JACBYQ010000002">
    <property type="protein sequence ID" value="NYE95777.1"/>
    <property type="molecule type" value="Genomic_DNA"/>
</dbReference>
<gene>
    <name evidence="2" type="ORF">FHU41_002027</name>
</gene>
<keyword evidence="1" id="KW-0472">Membrane</keyword>
<feature type="transmembrane region" description="Helical" evidence="1">
    <location>
        <begin position="109"/>
        <end position="133"/>
    </location>
</feature>
<keyword evidence="1" id="KW-0812">Transmembrane</keyword>
<dbReference type="AlphaFoldDB" id="A0A7Y9LUE6"/>
<dbReference type="RefSeq" id="WP_179389515.1">
    <property type="nucleotide sequence ID" value="NZ_JACBYQ010000002.1"/>
</dbReference>
<proteinExistence type="predicted"/>
<evidence type="ECO:0000313" key="3">
    <source>
        <dbReference type="Proteomes" id="UP000521748"/>
    </source>
</evidence>
<evidence type="ECO:0000256" key="1">
    <source>
        <dbReference type="SAM" id="Phobius"/>
    </source>
</evidence>
<feature type="transmembrane region" description="Helical" evidence="1">
    <location>
        <begin position="74"/>
        <end position="97"/>
    </location>
</feature>
<dbReference type="Pfam" id="PF04020">
    <property type="entry name" value="Phage_holin_4_2"/>
    <property type="match status" value="1"/>
</dbReference>
<reference evidence="2 3" key="1">
    <citation type="submission" date="2020-07" db="EMBL/GenBank/DDBJ databases">
        <title>Sequencing the genomes of 1000 actinobacteria strains.</title>
        <authorList>
            <person name="Klenk H.-P."/>
        </authorList>
    </citation>
    <scope>NUCLEOTIDE SEQUENCE [LARGE SCALE GENOMIC DNA]</scope>
    <source>
        <strain evidence="2 3">DSM 102047</strain>
    </source>
</reference>
<dbReference type="Proteomes" id="UP000521748">
    <property type="component" value="Unassembled WGS sequence"/>
</dbReference>
<keyword evidence="3" id="KW-1185">Reference proteome</keyword>
<feature type="transmembrane region" description="Helical" evidence="1">
    <location>
        <begin position="42"/>
        <end position="62"/>
    </location>
</feature>
<protein>
    <submittedName>
        <fullName evidence="2">Putative membrane protein</fullName>
    </submittedName>
</protein>
<dbReference type="PANTHER" id="PTHR37309:SF1">
    <property type="entry name" value="SLR0284 PROTEIN"/>
    <property type="match status" value="1"/>
</dbReference>
<comment type="caution">
    <text evidence="2">The sequence shown here is derived from an EMBL/GenBank/DDBJ whole genome shotgun (WGS) entry which is preliminary data.</text>
</comment>
<keyword evidence="1" id="KW-1133">Transmembrane helix</keyword>
<dbReference type="InterPro" id="IPR007165">
    <property type="entry name" value="Phage_holin_4_2"/>
</dbReference>
<evidence type="ECO:0000313" key="2">
    <source>
        <dbReference type="EMBL" id="NYE95777.1"/>
    </source>
</evidence>
<dbReference type="PANTHER" id="PTHR37309">
    <property type="entry name" value="SLR0284 PROTEIN"/>
    <property type="match status" value="1"/>
</dbReference>
<organism evidence="2 3">
    <name type="scientific">Psychromicrobium silvestre</name>
    <dbReference type="NCBI Taxonomy" id="1645614"/>
    <lineage>
        <taxon>Bacteria</taxon>
        <taxon>Bacillati</taxon>
        <taxon>Actinomycetota</taxon>
        <taxon>Actinomycetes</taxon>
        <taxon>Micrococcales</taxon>
        <taxon>Micrococcaceae</taxon>
        <taxon>Psychromicrobium</taxon>
    </lineage>
</organism>
<name>A0A7Y9LUE6_9MICC</name>